<organism evidence="6 7">
    <name type="scientific">Steroidobacter gossypii</name>
    <dbReference type="NCBI Taxonomy" id="2805490"/>
    <lineage>
        <taxon>Bacteria</taxon>
        <taxon>Pseudomonadati</taxon>
        <taxon>Pseudomonadota</taxon>
        <taxon>Gammaproteobacteria</taxon>
        <taxon>Steroidobacterales</taxon>
        <taxon>Steroidobacteraceae</taxon>
        <taxon>Steroidobacter</taxon>
    </lineage>
</organism>
<evidence type="ECO:0000256" key="4">
    <source>
        <dbReference type="ARBA" id="ARBA00023014"/>
    </source>
</evidence>
<name>A0ABS1X1K8_9GAMM</name>
<reference evidence="6 7" key="1">
    <citation type="journal article" date="2021" name="Int. J. Syst. Evol. Microbiol.">
        <title>Steroidobacter gossypii sp. nov., isolated from soil of cotton cropping field.</title>
        <authorList>
            <person name="Huang R."/>
            <person name="Yang S."/>
            <person name="Zhen C."/>
            <person name="Liu W."/>
        </authorList>
    </citation>
    <scope>NUCLEOTIDE SEQUENCE [LARGE SCALE GENOMIC DNA]</scope>
    <source>
        <strain evidence="6 7">S1-65</strain>
    </source>
</reference>
<dbReference type="Proteomes" id="UP000661077">
    <property type="component" value="Unassembled WGS sequence"/>
</dbReference>
<feature type="domain" description="Rieske" evidence="5">
    <location>
        <begin position="3"/>
        <end position="99"/>
    </location>
</feature>
<dbReference type="PANTHER" id="PTHR21496:SF23">
    <property type="entry name" value="3-PHENYLPROPIONATE_CINNAMIC ACID DIOXYGENASE FERREDOXIN SUBUNIT"/>
    <property type="match status" value="1"/>
</dbReference>
<keyword evidence="4" id="KW-0411">Iron-sulfur</keyword>
<keyword evidence="1" id="KW-0001">2Fe-2S</keyword>
<dbReference type="Pfam" id="PF00355">
    <property type="entry name" value="Rieske"/>
    <property type="match status" value="1"/>
</dbReference>
<sequence>MTWHPVAPAASIAPGDYAQTEIDAQLIAVFNIGGKFYAIDDLCTHDGGELAGGAVEDDVVICPRHGARFCLRTGAALTPPAYEPVRTYQTRVNDEGMVEILADV</sequence>
<evidence type="ECO:0000256" key="2">
    <source>
        <dbReference type="ARBA" id="ARBA00022723"/>
    </source>
</evidence>
<dbReference type="PROSITE" id="PS51296">
    <property type="entry name" value="RIESKE"/>
    <property type="match status" value="1"/>
</dbReference>
<dbReference type="EMBL" id="JAEVLS010000004">
    <property type="protein sequence ID" value="MBM0107084.1"/>
    <property type="molecule type" value="Genomic_DNA"/>
</dbReference>
<evidence type="ECO:0000256" key="1">
    <source>
        <dbReference type="ARBA" id="ARBA00022714"/>
    </source>
</evidence>
<proteinExistence type="predicted"/>
<keyword evidence="7" id="KW-1185">Reference proteome</keyword>
<protein>
    <submittedName>
        <fullName evidence="6">Non-heme iron oxygenase ferredoxin subunit</fullName>
    </submittedName>
</protein>
<dbReference type="SUPFAM" id="SSF50022">
    <property type="entry name" value="ISP domain"/>
    <property type="match status" value="1"/>
</dbReference>
<evidence type="ECO:0000313" key="6">
    <source>
        <dbReference type="EMBL" id="MBM0107084.1"/>
    </source>
</evidence>
<accession>A0ABS1X1K8</accession>
<keyword evidence="2" id="KW-0479">Metal-binding</keyword>
<dbReference type="PANTHER" id="PTHR21496">
    <property type="entry name" value="FERREDOXIN-RELATED"/>
    <property type="match status" value="1"/>
</dbReference>
<dbReference type="RefSeq" id="WP_203169192.1">
    <property type="nucleotide sequence ID" value="NZ_JAEVLS010000004.1"/>
</dbReference>
<dbReference type="InterPro" id="IPR036922">
    <property type="entry name" value="Rieske_2Fe-2S_sf"/>
</dbReference>
<dbReference type="Gene3D" id="2.102.10.10">
    <property type="entry name" value="Rieske [2Fe-2S] iron-sulphur domain"/>
    <property type="match status" value="1"/>
</dbReference>
<evidence type="ECO:0000256" key="3">
    <source>
        <dbReference type="ARBA" id="ARBA00023004"/>
    </source>
</evidence>
<evidence type="ECO:0000313" key="7">
    <source>
        <dbReference type="Proteomes" id="UP000661077"/>
    </source>
</evidence>
<comment type="caution">
    <text evidence="6">The sequence shown here is derived from an EMBL/GenBank/DDBJ whole genome shotgun (WGS) entry which is preliminary data.</text>
</comment>
<dbReference type="CDD" id="cd03528">
    <property type="entry name" value="Rieske_RO_ferredoxin"/>
    <property type="match status" value="1"/>
</dbReference>
<gene>
    <name evidence="6" type="ORF">JM946_20305</name>
</gene>
<dbReference type="InterPro" id="IPR017941">
    <property type="entry name" value="Rieske_2Fe-2S"/>
</dbReference>
<keyword evidence="3" id="KW-0408">Iron</keyword>
<evidence type="ECO:0000259" key="5">
    <source>
        <dbReference type="PROSITE" id="PS51296"/>
    </source>
</evidence>